<keyword evidence="3" id="KW-0175">Coiled coil</keyword>
<dbReference type="SMART" id="SM00066">
    <property type="entry name" value="GAL4"/>
    <property type="match status" value="1"/>
</dbReference>
<dbReference type="GO" id="GO:0006351">
    <property type="term" value="P:DNA-templated transcription"/>
    <property type="evidence" value="ECO:0007669"/>
    <property type="project" value="InterPro"/>
</dbReference>
<dbReference type="GO" id="GO:0003677">
    <property type="term" value="F:DNA binding"/>
    <property type="evidence" value="ECO:0007669"/>
    <property type="project" value="InterPro"/>
</dbReference>
<feature type="region of interest" description="Disordered" evidence="4">
    <location>
        <begin position="845"/>
        <end position="892"/>
    </location>
</feature>
<reference evidence="6" key="1">
    <citation type="submission" date="2023-01" db="EMBL/GenBank/DDBJ databases">
        <authorList>
            <person name="Van Ghelder C."/>
            <person name="Rancurel C."/>
        </authorList>
    </citation>
    <scope>NUCLEOTIDE SEQUENCE</scope>
    <source>
        <strain evidence="6">CNCM I-4278</strain>
    </source>
</reference>
<dbReference type="EMBL" id="CAOQHR010000005">
    <property type="protein sequence ID" value="CAI6334729.1"/>
    <property type="molecule type" value="Genomic_DNA"/>
</dbReference>
<sequence>MAPKRPSDGDLILPPSSTKLPKPEPTIAQSPPPAQHALPGDFSGPVKKKLANSSRTGQACDRCKVRKIRCDPRPEGCSPCAQNRTPCKTTDRITGRATTRGQVEALEGENAHLRSQLAELQAQLKDLGVEPRTPAHANLVPPPNTSWASPGAPNDWNETSQRPATPPHMPDYAPACGLENSKPLPQFKHASFGDNYLGLSSPDPLLSNIKGTSISVFGQDIDITDFVDSQKYDNSAMTYKHFIRIAMNIDRVEPVPLPGYQDLSEYCKIYLRSLNPYTMLVDKRDLMHLVWRLGNEPHFEPTAAETSTLHGVLATLKYQIAVRNGQSSIEDAIQHYRYALSFYQELLLSHTWRDVQALAILSHHLRNFPKPGAAWYMSSTTFLLAVELGFHRSHKAWADGSSKMDTLEIEMRKRIFWTMHALLINLSGKLGRPLPICLDEVDVEFPEALDDSLPGEDINVTPFRKCSFQIGIQIAKFTVHLSRLFGTLYSLSRMDKSSYADTVRLLEAGLRQWKDEQPYELQDPNRASRDDFVFALFLEYWYQEYILLLYHPAVCRSREPTVISSNSDRCLVASQKMLHTCDELRKLRSLDIPWINAVTYIAAIFTTLFINFQRKDQMASADMAKLRKDMDQWVDVIGAWGQLLGSGNRLQHAIHSIVERSLSDISDSIFKRTASQSLAQVALQAPQEPPPADMYTNGNHHGPYANSASTTGESTMTTSNQGYTNPPATAMYAFNNGTTSNSNAVAHHSTGGYEQRSYANDQESAMAPSHAAALQAAASNAASSRSEDHYGYNNAQITNNGQHPYASTNGVSPEDWSRFSRTYIQQTTPQGDYLNTATTLMALGSGRDGGSQSHTNESQGMGDGSVMQGLGTNAMQWPGVQTGFHSNGHPGL</sequence>
<evidence type="ECO:0000256" key="3">
    <source>
        <dbReference type="SAM" id="Coils"/>
    </source>
</evidence>
<dbReference type="InterPro" id="IPR007219">
    <property type="entry name" value="XnlR_reg_dom"/>
</dbReference>
<evidence type="ECO:0000256" key="2">
    <source>
        <dbReference type="ARBA" id="ARBA00023242"/>
    </source>
</evidence>
<feature type="region of interest" description="Disordered" evidence="4">
    <location>
        <begin position="777"/>
        <end position="804"/>
    </location>
</feature>
<dbReference type="Pfam" id="PF00172">
    <property type="entry name" value="Zn_clus"/>
    <property type="match status" value="1"/>
</dbReference>
<dbReference type="PANTHER" id="PTHR46910">
    <property type="entry name" value="TRANSCRIPTION FACTOR PDR1"/>
    <property type="match status" value="1"/>
</dbReference>
<dbReference type="PROSITE" id="PS00463">
    <property type="entry name" value="ZN2_CY6_FUNGAL_1"/>
    <property type="match status" value="1"/>
</dbReference>
<name>A0A9W4XJY9_9PLEO</name>
<dbReference type="PROSITE" id="PS50048">
    <property type="entry name" value="ZN2_CY6_FUNGAL_2"/>
    <property type="match status" value="1"/>
</dbReference>
<feature type="compositionally biased region" description="Polar residues" evidence="4">
    <location>
        <begin position="850"/>
        <end position="859"/>
    </location>
</feature>
<dbReference type="Pfam" id="PF04082">
    <property type="entry name" value="Fungal_trans"/>
    <property type="match status" value="1"/>
</dbReference>
<feature type="region of interest" description="Disordered" evidence="4">
    <location>
        <begin position="137"/>
        <end position="163"/>
    </location>
</feature>
<keyword evidence="2" id="KW-0539">Nucleus</keyword>
<dbReference type="CDD" id="cd12148">
    <property type="entry name" value="fungal_TF_MHR"/>
    <property type="match status" value="1"/>
</dbReference>
<dbReference type="OrthoDB" id="4456959at2759"/>
<feature type="region of interest" description="Disordered" evidence="4">
    <location>
        <begin position="1"/>
        <end position="58"/>
    </location>
</feature>
<gene>
    <name evidence="6" type="ORF">PDIGIT_LOCUS7795</name>
</gene>
<comment type="caution">
    <text evidence="6">The sequence shown here is derived from an EMBL/GenBank/DDBJ whole genome shotgun (WGS) entry which is preliminary data.</text>
</comment>
<evidence type="ECO:0000313" key="6">
    <source>
        <dbReference type="EMBL" id="CAI6334729.1"/>
    </source>
</evidence>
<dbReference type="CDD" id="cd00067">
    <property type="entry name" value="GAL4"/>
    <property type="match status" value="1"/>
</dbReference>
<evidence type="ECO:0000259" key="5">
    <source>
        <dbReference type="PROSITE" id="PS50048"/>
    </source>
</evidence>
<evidence type="ECO:0000256" key="4">
    <source>
        <dbReference type="SAM" id="MobiDB-lite"/>
    </source>
</evidence>
<dbReference type="GO" id="GO:0000981">
    <property type="term" value="F:DNA-binding transcription factor activity, RNA polymerase II-specific"/>
    <property type="evidence" value="ECO:0007669"/>
    <property type="project" value="InterPro"/>
</dbReference>
<feature type="compositionally biased region" description="Polar residues" evidence="4">
    <location>
        <begin position="793"/>
        <end position="804"/>
    </location>
</feature>
<feature type="compositionally biased region" description="Polar residues" evidence="4">
    <location>
        <begin position="706"/>
        <end position="724"/>
    </location>
</feature>
<dbReference type="InterPro" id="IPR001138">
    <property type="entry name" value="Zn2Cys6_DnaBD"/>
</dbReference>
<dbReference type="SMART" id="SM00906">
    <property type="entry name" value="Fungal_trans"/>
    <property type="match status" value="1"/>
</dbReference>
<proteinExistence type="predicted"/>
<evidence type="ECO:0000313" key="7">
    <source>
        <dbReference type="Proteomes" id="UP001152607"/>
    </source>
</evidence>
<protein>
    <recommendedName>
        <fullName evidence="5">Zn(2)-C6 fungal-type domain-containing protein</fullName>
    </recommendedName>
</protein>
<feature type="domain" description="Zn(2)-C6 fungal-type" evidence="5">
    <location>
        <begin position="59"/>
        <end position="89"/>
    </location>
</feature>
<dbReference type="InterPro" id="IPR036864">
    <property type="entry name" value="Zn2-C6_fun-type_DNA-bd_sf"/>
</dbReference>
<keyword evidence="7" id="KW-1185">Reference proteome</keyword>
<feature type="coiled-coil region" evidence="3">
    <location>
        <begin position="103"/>
        <end position="130"/>
    </location>
</feature>
<dbReference type="AlphaFoldDB" id="A0A9W4XJY9"/>
<dbReference type="SUPFAM" id="SSF57701">
    <property type="entry name" value="Zn2/Cys6 DNA-binding domain"/>
    <property type="match status" value="1"/>
</dbReference>
<dbReference type="Proteomes" id="UP001152607">
    <property type="component" value="Unassembled WGS sequence"/>
</dbReference>
<dbReference type="Gene3D" id="4.10.240.10">
    <property type="entry name" value="Zn(2)-C6 fungal-type DNA-binding domain"/>
    <property type="match status" value="1"/>
</dbReference>
<feature type="region of interest" description="Disordered" evidence="4">
    <location>
        <begin position="689"/>
        <end position="724"/>
    </location>
</feature>
<organism evidence="6 7">
    <name type="scientific">Periconia digitata</name>
    <dbReference type="NCBI Taxonomy" id="1303443"/>
    <lineage>
        <taxon>Eukaryota</taxon>
        <taxon>Fungi</taxon>
        <taxon>Dikarya</taxon>
        <taxon>Ascomycota</taxon>
        <taxon>Pezizomycotina</taxon>
        <taxon>Dothideomycetes</taxon>
        <taxon>Pleosporomycetidae</taxon>
        <taxon>Pleosporales</taxon>
        <taxon>Massarineae</taxon>
        <taxon>Periconiaceae</taxon>
        <taxon>Periconia</taxon>
    </lineage>
</organism>
<accession>A0A9W4XJY9</accession>
<dbReference type="InterPro" id="IPR050987">
    <property type="entry name" value="AtrR-like"/>
</dbReference>
<dbReference type="PANTHER" id="PTHR46910:SF4">
    <property type="entry name" value="ZN(2)-C6 FUNGAL-TYPE DOMAIN-CONTAINING PROTEIN"/>
    <property type="match status" value="1"/>
</dbReference>
<dbReference type="GO" id="GO:0008270">
    <property type="term" value="F:zinc ion binding"/>
    <property type="evidence" value="ECO:0007669"/>
    <property type="project" value="InterPro"/>
</dbReference>
<evidence type="ECO:0000256" key="1">
    <source>
        <dbReference type="ARBA" id="ARBA00022723"/>
    </source>
</evidence>
<keyword evidence="1" id="KW-0479">Metal-binding</keyword>